<gene>
    <name evidence="2" type="ORF">EIP91_005142</name>
</gene>
<feature type="chain" id="PRO_5020263580" evidence="1">
    <location>
        <begin position="24"/>
        <end position="156"/>
    </location>
</feature>
<dbReference type="EMBL" id="RWJN01000283">
    <property type="protein sequence ID" value="TCD63662.1"/>
    <property type="molecule type" value="Genomic_DNA"/>
</dbReference>
<evidence type="ECO:0000313" key="3">
    <source>
        <dbReference type="Proteomes" id="UP000292702"/>
    </source>
</evidence>
<sequence length="156" mass="16059">MFTRFAALFVYALVFIGATLVGAAPMHQHVARQIGDLQCNIDRLKIVGDIFQASQTTKTLTNQLASDPANAALVSTVSEGLSNASSGIGDIATALFTGQQAPAASRTQVEDGLNSAFTAANSITSTNTAVTNNVNKLKSELQAAGQAGDGVLTNCN</sequence>
<keyword evidence="3" id="KW-1185">Reference proteome</keyword>
<accession>A0A4R0R807</accession>
<dbReference type="Proteomes" id="UP000292702">
    <property type="component" value="Unassembled WGS sequence"/>
</dbReference>
<comment type="caution">
    <text evidence="2">The sequence shown here is derived from an EMBL/GenBank/DDBJ whole genome shotgun (WGS) entry which is preliminary data.</text>
</comment>
<reference evidence="2 3" key="1">
    <citation type="submission" date="2018-11" db="EMBL/GenBank/DDBJ databases">
        <title>Genome assembly of Steccherinum ochraceum LE-BIN_3174, the white-rot fungus of the Steccherinaceae family (The Residual Polyporoid clade, Polyporales, Basidiomycota).</title>
        <authorList>
            <person name="Fedorova T.V."/>
            <person name="Glazunova O.A."/>
            <person name="Landesman E.O."/>
            <person name="Moiseenko K.V."/>
            <person name="Psurtseva N.V."/>
            <person name="Savinova O.S."/>
            <person name="Shakhova N.V."/>
            <person name="Tyazhelova T.V."/>
            <person name="Vasina D.V."/>
        </authorList>
    </citation>
    <scope>NUCLEOTIDE SEQUENCE [LARGE SCALE GENOMIC DNA]</scope>
    <source>
        <strain evidence="2 3">LE-BIN_3174</strain>
    </source>
</reference>
<proteinExistence type="predicted"/>
<feature type="signal peptide" evidence="1">
    <location>
        <begin position="1"/>
        <end position="23"/>
    </location>
</feature>
<dbReference type="STRING" id="92696.A0A4R0R807"/>
<organism evidence="2 3">
    <name type="scientific">Steccherinum ochraceum</name>
    <dbReference type="NCBI Taxonomy" id="92696"/>
    <lineage>
        <taxon>Eukaryota</taxon>
        <taxon>Fungi</taxon>
        <taxon>Dikarya</taxon>
        <taxon>Basidiomycota</taxon>
        <taxon>Agaricomycotina</taxon>
        <taxon>Agaricomycetes</taxon>
        <taxon>Polyporales</taxon>
        <taxon>Steccherinaceae</taxon>
        <taxon>Steccherinum</taxon>
    </lineage>
</organism>
<protein>
    <submittedName>
        <fullName evidence="2">Uncharacterized protein</fullName>
    </submittedName>
</protein>
<dbReference type="OrthoDB" id="3178264at2759"/>
<evidence type="ECO:0000256" key="1">
    <source>
        <dbReference type="SAM" id="SignalP"/>
    </source>
</evidence>
<evidence type="ECO:0000313" key="2">
    <source>
        <dbReference type="EMBL" id="TCD63662.1"/>
    </source>
</evidence>
<keyword evidence="1" id="KW-0732">Signal</keyword>
<name>A0A4R0R807_9APHY</name>
<dbReference type="AlphaFoldDB" id="A0A4R0R807"/>